<protein>
    <submittedName>
        <fullName evidence="3">Uncharacterized protein</fullName>
    </submittedName>
</protein>
<comment type="caution">
    <text evidence="3">The sequence shown here is derived from an EMBL/GenBank/DDBJ whole genome shotgun (WGS) entry which is preliminary data.</text>
</comment>
<dbReference type="RefSeq" id="WP_250914041.1">
    <property type="nucleotide sequence ID" value="NZ_JAMQAY010000003.1"/>
</dbReference>
<organism evidence="3 5">
    <name type="scientific">Ciceribacter sichuanensis</name>
    <dbReference type="NCBI Taxonomy" id="2949647"/>
    <lineage>
        <taxon>Bacteria</taxon>
        <taxon>Pseudomonadati</taxon>
        <taxon>Pseudomonadota</taxon>
        <taxon>Alphaproteobacteria</taxon>
        <taxon>Hyphomicrobiales</taxon>
        <taxon>Rhizobiaceae</taxon>
        <taxon>Ciceribacter</taxon>
    </lineage>
</organism>
<keyword evidence="1" id="KW-0812">Transmembrane</keyword>
<evidence type="ECO:0000313" key="2">
    <source>
        <dbReference type="EMBL" id="MCM2401350.1"/>
    </source>
</evidence>
<gene>
    <name evidence="2" type="ORF">NBH20_09295</name>
    <name evidence="3" type="ORF">NBH21_14245</name>
</gene>
<keyword evidence="1" id="KW-1133">Transmembrane helix</keyword>
<dbReference type="AlphaFoldDB" id="A0AAJ1FJC1"/>
<feature type="transmembrane region" description="Helical" evidence="1">
    <location>
        <begin position="46"/>
        <end position="70"/>
    </location>
</feature>
<evidence type="ECO:0000256" key="1">
    <source>
        <dbReference type="SAM" id="Phobius"/>
    </source>
</evidence>
<dbReference type="Proteomes" id="UP001155380">
    <property type="component" value="Unassembled WGS sequence"/>
</dbReference>
<sequence length="76" mass="8017">MIFFSTMAIGIAAGMTRSAFAIALVALLIPLVFVLALVLPPEPASLLPLAIAVIGFNIGLVDLLLVLFACRRRPVL</sequence>
<evidence type="ECO:0000313" key="3">
    <source>
        <dbReference type="EMBL" id="MCO5957936.1"/>
    </source>
</evidence>
<evidence type="ECO:0000313" key="4">
    <source>
        <dbReference type="Proteomes" id="UP001155079"/>
    </source>
</evidence>
<dbReference type="EMBL" id="JAMXLX010000004">
    <property type="protein sequence ID" value="MCO5957936.1"/>
    <property type="molecule type" value="Genomic_DNA"/>
</dbReference>
<keyword evidence="4" id="KW-1185">Reference proteome</keyword>
<proteinExistence type="predicted"/>
<evidence type="ECO:0000313" key="5">
    <source>
        <dbReference type="Proteomes" id="UP001155380"/>
    </source>
</evidence>
<keyword evidence="1" id="KW-0472">Membrane</keyword>
<dbReference type="EMBL" id="JAMQAY010000003">
    <property type="protein sequence ID" value="MCM2401350.1"/>
    <property type="molecule type" value="Genomic_DNA"/>
</dbReference>
<dbReference type="Proteomes" id="UP001155079">
    <property type="component" value="Unassembled WGS sequence"/>
</dbReference>
<name>A0AAJ1FJC1_9HYPH</name>
<accession>A0AAJ1FJC1</accession>
<feature type="transmembrane region" description="Helical" evidence="1">
    <location>
        <begin position="20"/>
        <end position="40"/>
    </location>
</feature>
<reference evidence="3 4" key="1">
    <citation type="submission" date="2022-06" db="EMBL/GenBank/DDBJ databases">
        <authorList>
            <person name="Sun Q."/>
        </authorList>
    </citation>
    <scope>NUCLEOTIDE SEQUENCE</scope>
    <source>
        <strain evidence="3">S101</strain>
        <strain evidence="2 4">S153</strain>
    </source>
</reference>